<dbReference type="GO" id="GO:0046872">
    <property type="term" value="F:metal ion binding"/>
    <property type="evidence" value="ECO:0007669"/>
    <property type="project" value="UniProtKB-KW"/>
</dbReference>
<keyword evidence="1 4" id="KW-0349">Heme</keyword>
<dbReference type="Proteomes" id="UP000642180">
    <property type="component" value="Unassembled WGS sequence"/>
</dbReference>
<proteinExistence type="predicted"/>
<evidence type="ECO:0000256" key="4">
    <source>
        <dbReference type="PROSITE-ProRule" id="PRU00433"/>
    </source>
</evidence>
<dbReference type="AlphaFoldDB" id="A0A8J3AQY4"/>
<dbReference type="InterPro" id="IPR036909">
    <property type="entry name" value="Cyt_c-like_dom_sf"/>
</dbReference>
<gene>
    <name evidence="6" type="ORF">GCM10008066_07320</name>
</gene>
<evidence type="ECO:0000259" key="5">
    <source>
        <dbReference type="PROSITE" id="PS51007"/>
    </source>
</evidence>
<evidence type="ECO:0000256" key="2">
    <source>
        <dbReference type="ARBA" id="ARBA00022723"/>
    </source>
</evidence>
<organism evidence="6 7">
    <name type="scientific">Oxalicibacterium faecigallinarum</name>
    <dbReference type="NCBI Taxonomy" id="573741"/>
    <lineage>
        <taxon>Bacteria</taxon>
        <taxon>Pseudomonadati</taxon>
        <taxon>Pseudomonadota</taxon>
        <taxon>Betaproteobacteria</taxon>
        <taxon>Burkholderiales</taxon>
        <taxon>Oxalobacteraceae</taxon>
        <taxon>Oxalicibacterium</taxon>
    </lineage>
</organism>
<protein>
    <recommendedName>
        <fullName evidence="5">Cytochrome c domain-containing protein</fullName>
    </recommendedName>
</protein>
<reference evidence="7" key="1">
    <citation type="journal article" date="2019" name="Int. J. Syst. Evol. Microbiol.">
        <title>The Global Catalogue of Microorganisms (GCM) 10K type strain sequencing project: providing services to taxonomists for standard genome sequencing and annotation.</title>
        <authorList>
            <consortium name="The Broad Institute Genomics Platform"/>
            <consortium name="The Broad Institute Genome Sequencing Center for Infectious Disease"/>
            <person name="Wu L."/>
            <person name="Ma J."/>
        </authorList>
    </citation>
    <scope>NUCLEOTIDE SEQUENCE [LARGE SCALE GENOMIC DNA]</scope>
    <source>
        <strain evidence="7">CCM 2767</strain>
    </source>
</reference>
<name>A0A8J3AQY4_9BURK</name>
<sequence length="123" mass="13371">MTRSQIALIALTLLALTACRNDSEVKPVHAEGDLERGRLALTQYACHSCHVIPGITGSSTFVGPSLSGMASRPMIAGKLPNSRDNMMRWIMQTQDVDPGNAMPDMGVTEQHARDMVTYLDSLK</sequence>
<evidence type="ECO:0000313" key="6">
    <source>
        <dbReference type="EMBL" id="GGI17109.1"/>
    </source>
</evidence>
<keyword evidence="2 4" id="KW-0479">Metal-binding</keyword>
<evidence type="ECO:0000313" key="7">
    <source>
        <dbReference type="Proteomes" id="UP000642180"/>
    </source>
</evidence>
<comment type="caution">
    <text evidence="6">The sequence shown here is derived from an EMBL/GenBank/DDBJ whole genome shotgun (WGS) entry which is preliminary data.</text>
</comment>
<feature type="domain" description="Cytochrome c" evidence="5">
    <location>
        <begin position="32"/>
        <end position="123"/>
    </location>
</feature>
<dbReference type="RefSeq" id="WP_229726209.1">
    <property type="nucleotide sequence ID" value="NZ_BMDI01000001.1"/>
</dbReference>
<dbReference type="GO" id="GO:0020037">
    <property type="term" value="F:heme binding"/>
    <property type="evidence" value="ECO:0007669"/>
    <property type="project" value="InterPro"/>
</dbReference>
<keyword evidence="7" id="KW-1185">Reference proteome</keyword>
<dbReference type="SUPFAM" id="SSF46626">
    <property type="entry name" value="Cytochrome c"/>
    <property type="match status" value="1"/>
</dbReference>
<dbReference type="Pfam" id="PF00034">
    <property type="entry name" value="Cytochrom_C"/>
    <property type="match status" value="1"/>
</dbReference>
<dbReference type="EMBL" id="BMDI01000001">
    <property type="protein sequence ID" value="GGI17109.1"/>
    <property type="molecule type" value="Genomic_DNA"/>
</dbReference>
<evidence type="ECO:0000256" key="1">
    <source>
        <dbReference type="ARBA" id="ARBA00022617"/>
    </source>
</evidence>
<dbReference type="GO" id="GO:0009055">
    <property type="term" value="F:electron transfer activity"/>
    <property type="evidence" value="ECO:0007669"/>
    <property type="project" value="InterPro"/>
</dbReference>
<keyword evidence="3 4" id="KW-0408">Iron</keyword>
<accession>A0A8J3AQY4</accession>
<dbReference type="InterPro" id="IPR009056">
    <property type="entry name" value="Cyt_c-like_dom"/>
</dbReference>
<dbReference type="PROSITE" id="PS51007">
    <property type="entry name" value="CYTC"/>
    <property type="match status" value="1"/>
</dbReference>
<dbReference type="PROSITE" id="PS51257">
    <property type="entry name" value="PROKAR_LIPOPROTEIN"/>
    <property type="match status" value="1"/>
</dbReference>
<evidence type="ECO:0000256" key="3">
    <source>
        <dbReference type="ARBA" id="ARBA00023004"/>
    </source>
</evidence>
<dbReference type="Gene3D" id="1.10.760.10">
    <property type="entry name" value="Cytochrome c-like domain"/>
    <property type="match status" value="1"/>
</dbReference>